<evidence type="ECO:0000313" key="2">
    <source>
        <dbReference type="Proteomes" id="UP001243846"/>
    </source>
</evidence>
<sequence>MVWTEQRADGSQLIYQKEPGATWFQQISIVVIGLLPVEWLL</sequence>
<dbReference type="EMBL" id="JAUFRC010000001">
    <property type="protein sequence ID" value="MDN3711677.1"/>
    <property type="molecule type" value="Genomic_DNA"/>
</dbReference>
<accession>A0ABT8D4R4</accession>
<name>A0ABT8D4R4_9RHOB</name>
<organism evidence="1 2">
    <name type="scientific">Paracoccus cavernae</name>
    <dbReference type="NCBI Taxonomy" id="1571207"/>
    <lineage>
        <taxon>Bacteria</taxon>
        <taxon>Pseudomonadati</taxon>
        <taxon>Pseudomonadota</taxon>
        <taxon>Alphaproteobacteria</taxon>
        <taxon>Rhodobacterales</taxon>
        <taxon>Paracoccaceae</taxon>
        <taxon>Paracoccus</taxon>
    </lineage>
</organism>
<proteinExistence type="predicted"/>
<evidence type="ECO:0000313" key="1">
    <source>
        <dbReference type="EMBL" id="MDN3711677.1"/>
    </source>
</evidence>
<protein>
    <submittedName>
        <fullName evidence="1">Uncharacterized protein</fullName>
    </submittedName>
</protein>
<reference evidence="2" key="1">
    <citation type="journal article" date="2019" name="Int. J. Syst. Evol. Microbiol.">
        <title>The Global Catalogue of Microorganisms (GCM) 10K type strain sequencing project: providing services to taxonomists for standard genome sequencing and annotation.</title>
        <authorList>
            <consortium name="The Broad Institute Genomics Platform"/>
            <consortium name="The Broad Institute Genome Sequencing Center for Infectious Disease"/>
            <person name="Wu L."/>
            <person name="Ma J."/>
        </authorList>
    </citation>
    <scope>NUCLEOTIDE SEQUENCE [LARGE SCALE GENOMIC DNA]</scope>
    <source>
        <strain evidence="2">CECT 8482</strain>
    </source>
</reference>
<dbReference type="Proteomes" id="UP001243846">
    <property type="component" value="Unassembled WGS sequence"/>
</dbReference>
<comment type="caution">
    <text evidence="1">The sequence shown here is derived from an EMBL/GenBank/DDBJ whole genome shotgun (WGS) entry which is preliminary data.</text>
</comment>
<gene>
    <name evidence="1" type="ORF">QWZ10_07240</name>
</gene>
<keyword evidence="2" id="KW-1185">Reference proteome</keyword>